<keyword evidence="4" id="KW-1185">Reference proteome</keyword>
<feature type="compositionally biased region" description="Acidic residues" evidence="1">
    <location>
        <begin position="50"/>
        <end position="92"/>
    </location>
</feature>
<feature type="compositionally biased region" description="Polar residues" evidence="1">
    <location>
        <begin position="398"/>
        <end position="415"/>
    </location>
</feature>
<dbReference type="Proteomes" id="UP000008744">
    <property type="component" value="Unassembled WGS sequence"/>
</dbReference>
<feature type="region of interest" description="Disordered" evidence="1">
    <location>
        <begin position="266"/>
        <end position="320"/>
    </location>
</feature>
<feature type="compositionally biased region" description="Low complexity" evidence="1">
    <location>
        <begin position="138"/>
        <end position="155"/>
    </location>
</feature>
<gene>
    <name evidence="3" type="primary">Dper\GL11751</name>
    <name evidence="3" type="ORF">Dper_GL11751</name>
</gene>
<evidence type="ECO:0000313" key="3">
    <source>
        <dbReference type="EMBL" id="EDW30937.1"/>
    </source>
</evidence>
<organism evidence="4">
    <name type="scientific">Drosophila persimilis</name>
    <name type="common">Fruit fly</name>
    <dbReference type="NCBI Taxonomy" id="7234"/>
    <lineage>
        <taxon>Eukaryota</taxon>
        <taxon>Metazoa</taxon>
        <taxon>Ecdysozoa</taxon>
        <taxon>Arthropoda</taxon>
        <taxon>Hexapoda</taxon>
        <taxon>Insecta</taxon>
        <taxon>Pterygota</taxon>
        <taxon>Neoptera</taxon>
        <taxon>Endopterygota</taxon>
        <taxon>Diptera</taxon>
        <taxon>Brachycera</taxon>
        <taxon>Muscomorpha</taxon>
        <taxon>Ephydroidea</taxon>
        <taxon>Drosophilidae</taxon>
        <taxon>Drosophila</taxon>
        <taxon>Sophophora</taxon>
    </lineage>
</organism>
<dbReference type="STRING" id="7234.B4H3J7"/>
<feature type="compositionally biased region" description="Acidic residues" evidence="1">
    <location>
        <begin position="124"/>
        <end position="137"/>
    </location>
</feature>
<feature type="compositionally biased region" description="Low complexity" evidence="1">
    <location>
        <begin position="273"/>
        <end position="287"/>
    </location>
</feature>
<protein>
    <submittedName>
        <fullName evidence="3">GL11751</fullName>
    </submittedName>
</protein>
<dbReference type="PhylomeDB" id="B4H3J7"/>
<evidence type="ECO:0000256" key="1">
    <source>
        <dbReference type="SAM" id="MobiDB-lite"/>
    </source>
</evidence>
<name>B4H3J7_DROPE</name>
<accession>B4H3J7</accession>
<evidence type="ECO:0000256" key="2">
    <source>
        <dbReference type="SAM" id="SignalP"/>
    </source>
</evidence>
<reference evidence="3 4" key="1">
    <citation type="journal article" date="2007" name="Nature">
        <title>Evolution of genes and genomes on the Drosophila phylogeny.</title>
        <authorList>
            <consortium name="Drosophila 12 Genomes Consortium"/>
            <person name="Clark A.G."/>
            <person name="Eisen M.B."/>
            <person name="Smith D.R."/>
            <person name="Bergman C.M."/>
            <person name="Oliver B."/>
            <person name="Markow T.A."/>
            <person name="Kaufman T.C."/>
            <person name="Kellis M."/>
            <person name="Gelbart W."/>
            <person name="Iyer V.N."/>
            <person name="Pollard D.A."/>
            <person name="Sackton T.B."/>
            <person name="Larracuente A.M."/>
            <person name="Singh N.D."/>
            <person name="Abad J.P."/>
            <person name="Abt D.N."/>
            <person name="Adryan B."/>
            <person name="Aguade M."/>
            <person name="Akashi H."/>
            <person name="Anderson W.W."/>
            <person name="Aquadro C.F."/>
            <person name="Ardell D.H."/>
            <person name="Arguello R."/>
            <person name="Artieri C.G."/>
            <person name="Barbash D.A."/>
            <person name="Barker D."/>
            <person name="Barsanti P."/>
            <person name="Batterham P."/>
            <person name="Batzoglou S."/>
            <person name="Begun D."/>
            <person name="Bhutkar A."/>
            <person name="Blanco E."/>
            <person name="Bosak S.A."/>
            <person name="Bradley R.K."/>
            <person name="Brand A.D."/>
            <person name="Brent M.R."/>
            <person name="Brooks A.N."/>
            <person name="Brown R.H."/>
            <person name="Butlin R.K."/>
            <person name="Caggese C."/>
            <person name="Calvi B.R."/>
            <person name="Bernardo de Carvalho A."/>
            <person name="Caspi A."/>
            <person name="Castrezana S."/>
            <person name="Celniker S.E."/>
            <person name="Chang J.L."/>
            <person name="Chapple C."/>
            <person name="Chatterji S."/>
            <person name="Chinwalla A."/>
            <person name="Civetta A."/>
            <person name="Clifton S.W."/>
            <person name="Comeron J.M."/>
            <person name="Costello J.C."/>
            <person name="Coyne J.A."/>
            <person name="Daub J."/>
            <person name="David R.G."/>
            <person name="Delcher A.L."/>
            <person name="Delehaunty K."/>
            <person name="Do C.B."/>
            <person name="Ebling H."/>
            <person name="Edwards K."/>
            <person name="Eickbush T."/>
            <person name="Evans J.D."/>
            <person name="Filipski A."/>
            <person name="Findeiss S."/>
            <person name="Freyhult E."/>
            <person name="Fulton L."/>
            <person name="Fulton R."/>
            <person name="Garcia A.C."/>
            <person name="Gardiner A."/>
            <person name="Garfield D.A."/>
            <person name="Garvin B.E."/>
            <person name="Gibson G."/>
            <person name="Gilbert D."/>
            <person name="Gnerre S."/>
            <person name="Godfrey J."/>
            <person name="Good R."/>
            <person name="Gotea V."/>
            <person name="Gravely B."/>
            <person name="Greenberg A.J."/>
            <person name="Griffiths-Jones S."/>
            <person name="Gross S."/>
            <person name="Guigo R."/>
            <person name="Gustafson E.A."/>
            <person name="Haerty W."/>
            <person name="Hahn M.W."/>
            <person name="Halligan D.L."/>
            <person name="Halpern A.L."/>
            <person name="Halter G.M."/>
            <person name="Han M.V."/>
            <person name="Heger A."/>
            <person name="Hillier L."/>
            <person name="Hinrichs A.S."/>
            <person name="Holmes I."/>
            <person name="Hoskins R.A."/>
            <person name="Hubisz M.J."/>
            <person name="Hultmark D."/>
            <person name="Huntley M.A."/>
            <person name="Jaffe D.B."/>
            <person name="Jagadeeshan S."/>
            <person name="Jeck W.R."/>
            <person name="Johnson J."/>
            <person name="Jones C.D."/>
            <person name="Jordan W.C."/>
            <person name="Karpen G.H."/>
            <person name="Kataoka E."/>
            <person name="Keightley P.D."/>
            <person name="Kheradpour P."/>
            <person name="Kirkness E.F."/>
            <person name="Koerich L.B."/>
            <person name="Kristiansen K."/>
            <person name="Kudrna D."/>
            <person name="Kulathinal R.J."/>
            <person name="Kumar S."/>
            <person name="Kwok R."/>
            <person name="Lander E."/>
            <person name="Langley C.H."/>
            <person name="Lapoint R."/>
            <person name="Lazzaro B.P."/>
            <person name="Lee S.J."/>
            <person name="Levesque L."/>
            <person name="Li R."/>
            <person name="Lin C.F."/>
            <person name="Lin M.F."/>
            <person name="Lindblad-Toh K."/>
            <person name="Llopart A."/>
            <person name="Long M."/>
            <person name="Low L."/>
            <person name="Lozovsky E."/>
            <person name="Lu J."/>
            <person name="Luo M."/>
            <person name="Machado C.A."/>
            <person name="Makalowski W."/>
            <person name="Marzo M."/>
            <person name="Matsuda M."/>
            <person name="Matzkin L."/>
            <person name="McAllister B."/>
            <person name="McBride C.S."/>
            <person name="McKernan B."/>
            <person name="McKernan K."/>
            <person name="Mendez-Lago M."/>
            <person name="Minx P."/>
            <person name="Mollenhauer M.U."/>
            <person name="Montooth K."/>
            <person name="Mount S.M."/>
            <person name="Mu X."/>
            <person name="Myers E."/>
            <person name="Negre B."/>
            <person name="Newfeld S."/>
            <person name="Nielsen R."/>
            <person name="Noor M.A."/>
            <person name="O'Grady P."/>
            <person name="Pachter L."/>
            <person name="Papaceit M."/>
            <person name="Parisi M.J."/>
            <person name="Parisi M."/>
            <person name="Parts L."/>
            <person name="Pedersen J.S."/>
            <person name="Pesole G."/>
            <person name="Phillippy A.M."/>
            <person name="Ponting C.P."/>
            <person name="Pop M."/>
            <person name="Porcelli D."/>
            <person name="Powell J.R."/>
            <person name="Prohaska S."/>
            <person name="Pruitt K."/>
            <person name="Puig M."/>
            <person name="Quesneville H."/>
            <person name="Ram K.R."/>
            <person name="Rand D."/>
            <person name="Rasmussen M.D."/>
            <person name="Reed L.K."/>
            <person name="Reenan R."/>
            <person name="Reily A."/>
            <person name="Remington K.A."/>
            <person name="Rieger T.T."/>
            <person name="Ritchie M.G."/>
            <person name="Robin C."/>
            <person name="Rogers Y.H."/>
            <person name="Rohde C."/>
            <person name="Rozas J."/>
            <person name="Rubenfield M.J."/>
            <person name="Ruiz A."/>
            <person name="Russo S."/>
            <person name="Salzberg S.L."/>
            <person name="Sanchez-Gracia A."/>
            <person name="Saranga D.J."/>
            <person name="Sato H."/>
            <person name="Schaeffer S.W."/>
            <person name="Schatz M.C."/>
            <person name="Schlenke T."/>
            <person name="Schwartz R."/>
            <person name="Segarra C."/>
            <person name="Singh R.S."/>
            <person name="Sirot L."/>
            <person name="Sirota M."/>
            <person name="Sisneros N.B."/>
            <person name="Smith C.D."/>
            <person name="Smith T.F."/>
            <person name="Spieth J."/>
            <person name="Stage D.E."/>
            <person name="Stark A."/>
            <person name="Stephan W."/>
            <person name="Strausberg R.L."/>
            <person name="Strempel S."/>
            <person name="Sturgill D."/>
            <person name="Sutton G."/>
            <person name="Sutton G.G."/>
            <person name="Tao W."/>
            <person name="Teichmann S."/>
            <person name="Tobari Y.N."/>
            <person name="Tomimura Y."/>
            <person name="Tsolas J.M."/>
            <person name="Valente V.L."/>
            <person name="Venter E."/>
            <person name="Venter J.C."/>
            <person name="Vicario S."/>
            <person name="Vieira F.G."/>
            <person name="Vilella A.J."/>
            <person name="Villasante A."/>
            <person name="Walenz B."/>
            <person name="Wang J."/>
            <person name="Wasserman M."/>
            <person name="Watts T."/>
            <person name="Wilson D."/>
            <person name="Wilson R.K."/>
            <person name="Wing R.A."/>
            <person name="Wolfner M.F."/>
            <person name="Wong A."/>
            <person name="Wong G.K."/>
            <person name="Wu C.I."/>
            <person name="Wu G."/>
            <person name="Yamamoto D."/>
            <person name="Yang H.P."/>
            <person name="Yang S.P."/>
            <person name="Yorke J.A."/>
            <person name="Yoshida K."/>
            <person name="Zdobnov E."/>
            <person name="Zhang P."/>
            <person name="Zhang Y."/>
            <person name="Zimin A.V."/>
            <person name="Baldwin J."/>
            <person name="Abdouelleil A."/>
            <person name="Abdulkadir J."/>
            <person name="Abebe A."/>
            <person name="Abera B."/>
            <person name="Abreu J."/>
            <person name="Acer S.C."/>
            <person name="Aftuck L."/>
            <person name="Alexander A."/>
            <person name="An P."/>
            <person name="Anderson E."/>
            <person name="Anderson S."/>
            <person name="Arachi H."/>
            <person name="Azer M."/>
            <person name="Bachantsang P."/>
            <person name="Barry A."/>
            <person name="Bayul T."/>
            <person name="Berlin A."/>
            <person name="Bessette D."/>
            <person name="Bloom T."/>
            <person name="Blye J."/>
            <person name="Boguslavskiy L."/>
            <person name="Bonnet C."/>
            <person name="Boukhgalter B."/>
            <person name="Bourzgui I."/>
            <person name="Brown A."/>
            <person name="Cahill P."/>
            <person name="Channer S."/>
            <person name="Cheshatsang Y."/>
            <person name="Chuda L."/>
            <person name="Citroen M."/>
            <person name="Collymore A."/>
            <person name="Cooke P."/>
            <person name="Costello M."/>
            <person name="D'Aco K."/>
            <person name="Daza R."/>
            <person name="De Haan G."/>
            <person name="DeGray S."/>
            <person name="DeMaso C."/>
            <person name="Dhargay N."/>
            <person name="Dooley K."/>
            <person name="Dooley E."/>
            <person name="Doricent M."/>
            <person name="Dorje P."/>
            <person name="Dorjee K."/>
            <person name="Dupes A."/>
            <person name="Elong R."/>
            <person name="Falk J."/>
            <person name="Farina A."/>
            <person name="Faro S."/>
            <person name="Ferguson D."/>
            <person name="Fisher S."/>
            <person name="Foley C.D."/>
            <person name="Franke A."/>
            <person name="Friedrich D."/>
            <person name="Gadbois L."/>
            <person name="Gearin G."/>
            <person name="Gearin C.R."/>
            <person name="Giannoukos G."/>
            <person name="Goode T."/>
            <person name="Graham J."/>
            <person name="Grandbois E."/>
            <person name="Grewal S."/>
            <person name="Gyaltsen K."/>
            <person name="Hafez N."/>
            <person name="Hagos B."/>
            <person name="Hall J."/>
            <person name="Henson C."/>
            <person name="Hollinger A."/>
            <person name="Honan T."/>
            <person name="Huard M.D."/>
            <person name="Hughes L."/>
            <person name="Hurhula B."/>
            <person name="Husby M.E."/>
            <person name="Kamat A."/>
            <person name="Kanga B."/>
            <person name="Kashin S."/>
            <person name="Khazanovich D."/>
            <person name="Kisner P."/>
            <person name="Lance K."/>
            <person name="Lara M."/>
            <person name="Lee W."/>
            <person name="Lennon N."/>
            <person name="Letendre F."/>
            <person name="LeVine R."/>
            <person name="Lipovsky A."/>
            <person name="Liu X."/>
            <person name="Liu J."/>
            <person name="Liu S."/>
            <person name="Lokyitsang T."/>
            <person name="Lokyitsang Y."/>
            <person name="Lubonja R."/>
            <person name="Lui A."/>
            <person name="MacDonald P."/>
            <person name="Magnisalis V."/>
            <person name="Maru K."/>
            <person name="Matthews C."/>
            <person name="McCusker W."/>
            <person name="McDonough S."/>
            <person name="Mehta T."/>
            <person name="Meldrim J."/>
            <person name="Meneus L."/>
            <person name="Mihai O."/>
            <person name="Mihalev A."/>
            <person name="Mihova T."/>
            <person name="Mittelman R."/>
            <person name="Mlenga V."/>
            <person name="Montmayeur A."/>
            <person name="Mulrain L."/>
            <person name="Navidi A."/>
            <person name="Naylor J."/>
            <person name="Negash T."/>
            <person name="Nguyen T."/>
            <person name="Nguyen N."/>
            <person name="Nicol R."/>
            <person name="Norbu C."/>
            <person name="Norbu N."/>
            <person name="Novod N."/>
            <person name="O'Neill B."/>
            <person name="Osman S."/>
            <person name="Markiewicz E."/>
            <person name="Oyono O.L."/>
            <person name="Patti C."/>
            <person name="Phunkhang P."/>
            <person name="Pierre F."/>
            <person name="Priest M."/>
            <person name="Raghuraman S."/>
            <person name="Rege F."/>
            <person name="Reyes R."/>
            <person name="Rise C."/>
            <person name="Rogov P."/>
            <person name="Ross K."/>
            <person name="Ryan E."/>
            <person name="Settipalli S."/>
            <person name="Shea T."/>
            <person name="Sherpa N."/>
            <person name="Shi L."/>
            <person name="Shih D."/>
            <person name="Sparrow T."/>
            <person name="Spaulding J."/>
            <person name="Stalker J."/>
            <person name="Stange-Thomann N."/>
            <person name="Stavropoulos S."/>
            <person name="Stone C."/>
            <person name="Strader C."/>
            <person name="Tesfaye S."/>
            <person name="Thomson T."/>
            <person name="Thoulutsang Y."/>
            <person name="Thoulutsang D."/>
            <person name="Topham K."/>
            <person name="Topping I."/>
            <person name="Tsamla T."/>
            <person name="Vassiliev H."/>
            <person name="Vo A."/>
            <person name="Wangchuk T."/>
            <person name="Wangdi T."/>
            <person name="Weiand M."/>
            <person name="Wilkinson J."/>
            <person name="Wilson A."/>
            <person name="Yadav S."/>
            <person name="Young G."/>
            <person name="Yu Q."/>
            <person name="Zembek L."/>
            <person name="Zhong D."/>
            <person name="Zimmer A."/>
            <person name="Zwirko Z."/>
            <person name="Jaffe D.B."/>
            <person name="Alvarez P."/>
            <person name="Brockman W."/>
            <person name="Butler J."/>
            <person name="Chin C."/>
            <person name="Gnerre S."/>
            <person name="Grabherr M."/>
            <person name="Kleber M."/>
            <person name="Mauceli E."/>
            <person name="MacCallum I."/>
        </authorList>
    </citation>
    <scope>NUCLEOTIDE SEQUENCE [LARGE SCALE GENOMIC DNA]</scope>
    <source>
        <strain evidence="4">MSH-3 / Tucson 14011-0111.49</strain>
    </source>
</reference>
<dbReference type="EMBL" id="CH479206">
    <property type="protein sequence ID" value="EDW30937.1"/>
    <property type="molecule type" value="Genomic_DNA"/>
</dbReference>
<feature type="region of interest" description="Disordered" evidence="1">
    <location>
        <begin position="30"/>
        <end position="169"/>
    </location>
</feature>
<feature type="compositionally biased region" description="Low complexity" evidence="1">
    <location>
        <begin position="35"/>
        <end position="49"/>
    </location>
</feature>
<feature type="region of interest" description="Disordered" evidence="1">
    <location>
        <begin position="349"/>
        <end position="423"/>
    </location>
</feature>
<dbReference type="OrthoDB" id="6381952at2759"/>
<dbReference type="OMA" id="NHKATTH"/>
<feature type="compositionally biased region" description="Acidic residues" evidence="1">
    <location>
        <begin position="104"/>
        <end position="116"/>
    </location>
</feature>
<feature type="signal peptide" evidence="2">
    <location>
        <begin position="1"/>
        <end position="19"/>
    </location>
</feature>
<dbReference type="HOGENOM" id="CLU_469523_0_0_1"/>
<feature type="chain" id="PRO_5002807952" evidence="2">
    <location>
        <begin position="20"/>
        <end position="567"/>
    </location>
</feature>
<feature type="compositionally biased region" description="Low complexity" evidence="1">
    <location>
        <begin position="93"/>
        <end position="103"/>
    </location>
</feature>
<dbReference type="PANTHER" id="PTHR48209">
    <property type="entry name" value="AGL056WP"/>
    <property type="match status" value="1"/>
</dbReference>
<dbReference type="AlphaFoldDB" id="B4H3J7"/>
<dbReference type="PANTHER" id="PTHR48209:SF2">
    <property type="entry name" value="FI24008P1"/>
    <property type="match status" value="1"/>
</dbReference>
<dbReference type="eggNOG" id="ENOG502RXE7">
    <property type="taxonomic scope" value="Eukaryota"/>
</dbReference>
<evidence type="ECO:0000313" key="4">
    <source>
        <dbReference type="Proteomes" id="UP000008744"/>
    </source>
</evidence>
<proteinExistence type="predicted"/>
<keyword evidence="2" id="KW-0732">Signal</keyword>
<feature type="compositionally biased region" description="Low complexity" evidence="1">
    <location>
        <begin position="349"/>
        <end position="359"/>
    </location>
</feature>
<sequence length="567" mass="59721">MKFVILLCVLSALLLQIEASPVQLLSRSERAVARQQAVNNDVAPAAAPASDDDDEDDDEDDDDDEPDLGDLIDDDDDDDEEEDDDDEEEDDTPQGQAAPAATASDDDEEDDDDDDYLDRLFDDILGDDDDEDDDDEVAPAASAQQSSVAASPAQALEEVAPAASSVSSGISDGVDLPAESGNAVEAAASGNAAEDISAAAAAAPATAASGSSSNNEGDLKNNVIDMSTDAFQARHNHFIDAIFSRINRIVSDNYDPFVVRLAGRSAPTTAGSATTVKATNKNKATKAGGHKKLKNTRSEPRASGSVRGSGNNQAKEEDAGKLQEQLMQLQSELAIKAIEKKPVASDQAAASANATTTDSDAPKAEVRTVSGGKSGQKKSTSTNAAGGSTQSHKHSTNKKASGTTAVKSGNYNQPAGASKAGDVEKLQKAEGSLSGLASLKRVGNVKVISDAEGRNSTIKAKFTLGPLILRVEKSFKRGSVRSVKSATARTNEMIGRIKFSVVDDRATLMSIKVQQPKQVEVESKDNHDRTREFVWRRTPKIAKLVNEKLKLAAESLFAPQGVEVVRL</sequence>